<accession>A0A5Q0M9J1</accession>
<name>A0A5Q0M9J1_VARPD</name>
<dbReference type="PANTHER" id="PTHR11795:SF451">
    <property type="entry name" value="ABC TRANSPORTER PERMEASE PROTEIN"/>
    <property type="match status" value="1"/>
</dbReference>
<evidence type="ECO:0000256" key="9">
    <source>
        <dbReference type="SAM" id="Phobius"/>
    </source>
</evidence>
<evidence type="ECO:0000313" key="11">
    <source>
        <dbReference type="Proteomes" id="UP000326780"/>
    </source>
</evidence>
<evidence type="ECO:0000256" key="2">
    <source>
        <dbReference type="ARBA" id="ARBA00022448"/>
    </source>
</evidence>
<sequence>METFVNQIVSGLSNGGIYATLALALVMIFKSTGRINFAQGEMAMFSTYFAWVLIAAGLPYWLAFIATVGLAFLMGVVIERAVIRPLKDAPALSMVVVSVGLLVILNSVAGWVFTYTIKTFPSPFPTSAPFGLTFISWHELGSLAVTLLVVGLLFAFFRYTSLGLAMRAAAQNPESSRLVGIRVGWMLALGWGLAAAIGSTAGMLVAPKVFLDPYMMSGVLIYAFAAALLGGIDSPAGAIVGGFIVGLLENLAGAYLIGDELKLTLALVVIVGVLLLKPAGLFGQVIVKRV</sequence>
<feature type="transmembrane region" description="Helical" evidence="9">
    <location>
        <begin position="49"/>
        <end position="78"/>
    </location>
</feature>
<dbReference type="Proteomes" id="UP000326780">
    <property type="component" value="Chromosome"/>
</dbReference>
<dbReference type="InterPro" id="IPR001851">
    <property type="entry name" value="ABC_transp_permease"/>
</dbReference>
<evidence type="ECO:0000256" key="8">
    <source>
        <dbReference type="ARBA" id="ARBA00037998"/>
    </source>
</evidence>
<reference evidence="10 11" key="1">
    <citation type="submission" date="2019-10" db="EMBL/GenBank/DDBJ databases">
        <title>Complete genome sequence of Variovorax paradoxus 5C-2.</title>
        <authorList>
            <person name="Gogoleva N.E."/>
            <person name="Balkin A.S."/>
        </authorList>
    </citation>
    <scope>NUCLEOTIDE SEQUENCE [LARGE SCALE GENOMIC DNA]</scope>
    <source>
        <strain evidence="10 11">5C-2</strain>
    </source>
</reference>
<feature type="transmembrane region" description="Helical" evidence="9">
    <location>
        <begin position="134"/>
        <end position="157"/>
    </location>
</feature>
<evidence type="ECO:0000256" key="5">
    <source>
        <dbReference type="ARBA" id="ARBA00022970"/>
    </source>
</evidence>
<keyword evidence="7 9" id="KW-0472">Membrane</keyword>
<dbReference type="Pfam" id="PF02653">
    <property type="entry name" value="BPD_transp_2"/>
    <property type="match status" value="1"/>
</dbReference>
<gene>
    <name evidence="10" type="ORF">GFK26_21190</name>
</gene>
<evidence type="ECO:0000256" key="4">
    <source>
        <dbReference type="ARBA" id="ARBA00022692"/>
    </source>
</evidence>
<dbReference type="PANTHER" id="PTHR11795">
    <property type="entry name" value="BRANCHED-CHAIN AMINO ACID TRANSPORT SYSTEM PERMEASE PROTEIN LIVH"/>
    <property type="match status" value="1"/>
</dbReference>
<dbReference type="CDD" id="cd06582">
    <property type="entry name" value="TM_PBP1_LivH_like"/>
    <property type="match status" value="1"/>
</dbReference>
<dbReference type="GO" id="GO:0006865">
    <property type="term" value="P:amino acid transport"/>
    <property type="evidence" value="ECO:0007669"/>
    <property type="project" value="UniProtKB-KW"/>
</dbReference>
<proteinExistence type="inferred from homology"/>
<dbReference type="EMBL" id="CP045644">
    <property type="protein sequence ID" value="QFZ85092.1"/>
    <property type="molecule type" value="Genomic_DNA"/>
</dbReference>
<dbReference type="RefSeq" id="WP_153283710.1">
    <property type="nucleotide sequence ID" value="NZ_CP045644.1"/>
</dbReference>
<keyword evidence="4 9" id="KW-0812">Transmembrane</keyword>
<keyword evidence="3" id="KW-1003">Cell membrane</keyword>
<evidence type="ECO:0000256" key="6">
    <source>
        <dbReference type="ARBA" id="ARBA00022989"/>
    </source>
</evidence>
<comment type="subcellular location">
    <subcellularLocation>
        <location evidence="1">Cell membrane</location>
        <topology evidence="1">Multi-pass membrane protein</topology>
    </subcellularLocation>
</comment>
<feature type="transmembrane region" description="Helical" evidence="9">
    <location>
        <begin position="214"/>
        <end position="232"/>
    </location>
</feature>
<evidence type="ECO:0000256" key="1">
    <source>
        <dbReference type="ARBA" id="ARBA00004651"/>
    </source>
</evidence>
<feature type="transmembrane region" description="Helical" evidence="9">
    <location>
        <begin position="239"/>
        <end position="257"/>
    </location>
</feature>
<organism evidence="10 11">
    <name type="scientific">Variovorax paradoxus</name>
    <dbReference type="NCBI Taxonomy" id="34073"/>
    <lineage>
        <taxon>Bacteria</taxon>
        <taxon>Pseudomonadati</taxon>
        <taxon>Pseudomonadota</taxon>
        <taxon>Betaproteobacteria</taxon>
        <taxon>Burkholderiales</taxon>
        <taxon>Comamonadaceae</taxon>
        <taxon>Variovorax</taxon>
    </lineage>
</organism>
<evidence type="ECO:0000256" key="7">
    <source>
        <dbReference type="ARBA" id="ARBA00023136"/>
    </source>
</evidence>
<feature type="transmembrane region" description="Helical" evidence="9">
    <location>
        <begin position="178"/>
        <end position="202"/>
    </location>
</feature>
<evidence type="ECO:0000313" key="10">
    <source>
        <dbReference type="EMBL" id="QFZ85092.1"/>
    </source>
</evidence>
<dbReference type="GO" id="GO:0005886">
    <property type="term" value="C:plasma membrane"/>
    <property type="evidence" value="ECO:0007669"/>
    <property type="project" value="UniProtKB-SubCell"/>
</dbReference>
<keyword evidence="5" id="KW-0029">Amino-acid transport</keyword>
<keyword evidence="2" id="KW-0813">Transport</keyword>
<feature type="transmembrane region" description="Helical" evidence="9">
    <location>
        <begin position="12"/>
        <end position="29"/>
    </location>
</feature>
<dbReference type="InterPro" id="IPR052157">
    <property type="entry name" value="BCAA_transport_permease"/>
</dbReference>
<protein>
    <submittedName>
        <fullName evidence="10">Branched-chain amino acid ABC transporter permease</fullName>
    </submittedName>
</protein>
<comment type="similarity">
    <text evidence="8">Belongs to the binding-protein-dependent transport system permease family. LivHM subfamily.</text>
</comment>
<keyword evidence="6 9" id="KW-1133">Transmembrane helix</keyword>
<feature type="transmembrane region" description="Helical" evidence="9">
    <location>
        <begin position="90"/>
        <end position="114"/>
    </location>
</feature>
<feature type="transmembrane region" description="Helical" evidence="9">
    <location>
        <begin position="263"/>
        <end position="287"/>
    </location>
</feature>
<evidence type="ECO:0000256" key="3">
    <source>
        <dbReference type="ARBA" id="ARBA00022475"/>
    </source>
</evidence>
<dbReference type="AlphaFoldDB" id="A0A5Q0M9J1"/>
<dbReference type="GO" id="GO:0022857">
    <property type="term" value="F:transmembrane transporter activity"/>
    <property type="evidence" value="ECO:0007669"/>
    <property type="project" value="InterPro"/>
</dbReference>